<dbReference type="STRING" id="1210090.GCA_001613185_02472"/>
<dbReference type="EMBL" id="QNRE01000025">
    <property type="protein sequence ID" value="RBO82105.1"/>
    <property type="molecule type" value="Genomic_DNA"/>
</dbReference>
<gene>
    <name evidence="1" type="ORF">DFR74_12560</name>
</gene>
<dbReference type="AlphaFoldDB" id="A0A366CWW3"/>
<protein>
    <submittedName>
        <fullName evidence="1">Uncharacterized protein</fullName>
    </submittedName>
</protein>
<name>A0A366CWW3_9NOCA</name>
<dbReference type="Proteomes" id="UP000252586">
    <property type="component" value="Unassembled WGS sequence"/>
</dbReference>
<accession>A0A366CWW3</accession>
<sequence>MIRNLDDLRLTLRDGLSSTQFHLDFNRRLYLTGYDGADPMHCTTHGLEQIRQIHDLTGAIIAALEGEK</sequence>
<dbReference type="OrthoDB" id="9971868at2"/>
<reference evidence="1 2" key="1">
    <citation type="submission" date="2018-06" db="EMBL/GenBank/DDBJ databases">
        <title>Genomic Encyclopedia of Type Strains, Phase IV (KMG-IV): sequencing the most valuable type-strain genomes for metagenomic binning, comparative biology and taxonomic classification.</title>
        <authorList>
            <person name="Goeker M."/>
        </authorList>
    </citation>
    <scope>NUCLEOTIDE SEQUENCE [LARGE SCALE GENOMIC DNA]</scope>
    <source>
        <strain evidence="1 2">DSM 44599</strain>
    </source>
</reference>
<proteinExistence type="predicted"/>
<evidence type="ECO:0000313" key="1">
    <source>
        <dbReference type="EMBL" id="RBO82105.1"/>
    </source>
</evidence>
<keyword evidence="2" id="KW-1185">Reference proteome</keyword>
<organism evidence="1 2">
    <name type="scientific">Nocardia puris</name>
    <dbReference type="NCBI Taxonomy" id="208602"/>
    <lineage>
        <taxon>Bacteria</taxon>
        <taxon>Bacillati</taxon>
        <taxon>Actinomycetota</taxon>
        <taxon>Actinomycetes</taxon>
        <taxon>Mycobacteriales</taxon>
        <taxon>Nocardiaceae</taxon>
        <taxon>Nocardia</taxon>
    </lineage>
</organism>
<evidence type="ECO:0000313" key="2">
    <source>
        <dbReference type="Proteomes" id="UP000252586"/>
    </source>
</evidence>
<comment type="caution">
    <text evidence="1">The sequence shown here is derived from an EMBL/GenBank/DDBJ whole genome shotgun (WGS) entry which is preliminary data.</text>
</comment>
<dbReference type="RefSeq" id="WP_067508025.1">
    <property type="nucleotide sequence ID" value="NZ_JADLRS010000012.1"/>
</dbReference>